<dbReference type="VEuPathDB" id="FungiDB:FOC1_g10000881"/>
<dbReference type="EMBL" id="KB730501">
    <property type="protein sequence ID" value="ENH65218.1"/>
    <property type="molecule type" value="Genomic_DNA"/>
</dbReference>
<dbReference type="OrthoDB" id="5071059at2759"/>
<dbReference type="AlphaFoldDB" id="N4TNT7"/>
<dbReference type="Proteomes" id="UP000016928">
    <property type="component" value="Unassembled WGS sequence"/>
</dbReference>
<reference evidence="2" key="1">
    <citation type="submission" date="2012-09" db="EMBL/GenBank/DDBJ databases">
        <title>Genome sequencing and comparative transcriptomics of race 1 and race 4 of banana pathogen: Fusarium oxysporum f. sp. cubense.</title>
        <authorList>
            <person name="Fang X."/>
            <person name="Huang J."/>
        </authorList>
    </citation>
    <scope>NUCLEOTIDE SEQUENCE [LARGE SCALE GENOMIC DNA]</scope>
    <source>
        <strain evidence="2">race 1</strain>
    </source>
</reference>
<reference evidence="2" key="2">
    <citation type="journal article" date="2014" name="PLoS ONE">
        <title>Genome and Transcriptome Analysis of the Fungal Pathogen Fusarium oxysporum f. sp. cubense Causing Banana Vascular Wilt Disease.</title>
        <authorList>
            <person name="Guo L."/>
            <person name="Han L."/>
            <person name="Yang L."/>
            <person name="Zeng H."/>
            <person name="Fan D."/>
            <person name="Zhu Y."/>
            <person name="Feng Y."/>
            <person name="Wang G."/>
            <person name="Peng C."/>
            <person name="Jiang X."/>
            <person name="Zhou D."/>
            <person name="Ni P."/>
            <person name="Liang C."/>
            <person name="Liu L."/>
            <person name="Wang J."/>
            <person name="Mao C."/>
            <person name="Fang X."/>
            <person name="Peng M."/>
            <person name="Huang J."/>
        </authorList>
    </citation>
    <scope>NUCLEOTIDE SEQUENCE [LARGE SCALE GENOMIC DNA]</scope>
    <source>
        <strain evidence="2">race 1</strain>
    </source>
</reference>
<organism evidence="1 2">
    <name type="scientific">Fusarium oxysporum f. sp. cubense (strain race 1)</name>
    <name type="common">Panama disease fungus</name>
    <dbReference type="NCBI Taxonomy" id="1229664"/>
    <lineage>
        <taxon>Eukaryota</taxon>
        <taxon>Fungi</taxon>
        <taxon>Dikarya</taxon>
        <taxon>Ascomycota</taxon>
        <taxon>Pezizomycotina</taxon>
        <taxon>Sordariomycetes</taxon>
        <taxon>Hypocreomycetidae</taxon>
        <taxon>Hypocreales</taxon>
        <taxon>Nectriaceae</taxon>
        <taxon>Fusarium</taxon>
        <taxon>Fusarium oxysporum species complex</taxon>
    </lineage>
</organism>
<protein>
    <submittedName>
        <fullName evidence="1">Uncharacterized protein</fullName>
    </submittedName>
</protein>
<evidence type="ECO:0000313" key="1">
    <source>
        <dbReference type="EMBL" id="ENH65218.1"/>
    </source>
</evidence>
<name>N4TNT7_FUSC1</name>
<dbReference type="HOGENOM" id="CLU_1402474_0_0_1"/>
<proteinExistence type="predicted"/>
<accession>N4TNT7</accession>
<sequence length="194" mass="21002">MFSLPPAWEVTVPSGVKGLNSSRQCFRTHSLLSRGYVCAAYSEAGQHSSDRSRRLAASSPTLETKTELVQSINTVLRHTVSVGGNFCAFKDLLTSRNWNTALGEGDNSVEVLEARTNESVLALFGGAEPLVLTKINPVSSTEVPNHTEPNLEGLMNPGQPVGPENRPLSEVLSQASKFLLNKHGQPRVFVYEAP</sequence>
<gene>
    <name evidence="1" type="ORF">FOC1_g10000881</name>
</gene>
<evidence type="ECO:0000313" key="2">
    <source>
        <dbReference type="Proteomes" id="UP000016928"/>
    </source>
</evidence>